<evidence type="ECO:0000256" key="5">
    <source>
        <dbReference type="SAM" id="Phobius"/>
    </source>
</evidence>
<dbReference type="PANTHER" id="PTHR43310">
    <property type="entry name" value="SULFATE TRANSPORTER YBAR-RELATED"/>
    <property type="match status" value="1"/>
</dbReference>
<feature type="transmembrane region" description="Helical" evidence="5">
    <location>
        <begin position="155"/>
        <end position="176"/>
    </location>
</feature>
<dbReference type="InterPro" id="IPR052706">
    <property type="entry name" value="Membrane-Transporter-like"/>
</dbReference>
<dbReference type="Pfam" id="PF01740">
    <property type="entry name" value="STAS"/>
    <property type="match status" value="1"/>
</dbReference>
<reference evidence="7 8" key="1">
    <citation type="journal article" date="2011" name="Stand. Genomic Sci.">
        <title>Complete genome sequence of 'Thioalkalivibrio sulfidophilus' HL-EbGr7.</title>
        <authorList>
            <person name="Muyzer G."/>
            <person name="Sorokin D.Y."/>
            <person name="Mavromatis K."/>
            <person name="Lapidus A."/>
            <person name="Clum A."/>
            <person name="Ivanova N."/>
            <person name="Pati A."/>
            <person name="d'Haeseleer P."/>
            <person name="Woyke T."/>
            <person name="Kyrpides N.C."/>
        </authorList>
    </citation>
    <scope>NUCLEOTIDE SEQUENCE [LARGE SCALE GENOMIC DNA]</scope>
    <source>
        <strain evidence="7 8">HL-EbGR7</strain>
    </source>
</reference>
<dbReference type="InterPro" id="IPR018045">
    <property type="entry name" value="S04_transporter_CS"/>
</dbReference>
<keyword evidence="3 5" id="KW-1133">Transmembrane helix</keyword>
<proteinExistence type="predicted"/>
<dbReference type="SUPFAM" id="SSF52091">
    <property type="entry name" value="SpoIIaa-like"/>
    <property type="match status" value="1"/>
</dbReference>
<dbReference type="Gene3D" id="3.30.750.24">
    <property type="entry name" value="STAS domain"/>
    <property type="match status" value="1"/>
</dbReference>
<evidence type="ECO:0000259" key="6">
    <source>
        <dbReference type="PROSITE" id="PS50801"/>
    </source>
</evidence>
<dbReference type="InterPro" id="IPR011547">
    <property type="entry name" value="SLC26A/SulP_dom"/>
</dbReference>
<feature type="transmembrane region" description="Helical" evidence="5">
    <location>
        <begin position="230"/>
        <end position="250"/>
    </location>
</feature>
<feature type="transmembrane region" description="Helical" evidence="5">
    <location>
        <begin position="360"/>
        <end position="391"/>
    </location>
</feature>
<dbReference type="InterPro" id="IPR002645">
    <property type="entry name" value="STAS_dom"/>
</dbReference>
<protein>
    <submittedName>
        <fullName evidence="7">Sulphate transporter</fullName>
    </submittedName>
</protein>
<dbReference type="GO" id="GO:0008271">
    <property type="term" value="F:secondary active sulfate transmembrane transporter activity"/>
    <property type="evidence" value="ECO:0007669"/>
    <property type="project" value="InterPro"/>
</dbReference>
<keyword evidence="8" id="KW-1185">Reference proteome</keyword>
<dbReference type="HOGENOM" id="CLU_003182_7_0_6"/>
<dbReference type="AlphaFoldDB" id="B8GMP9"/>
<accession>B8GMP9</accession>
<dbReference type="STRING" id="396588.Tgr7_2639"/>
<name>B8GMP9_THISH</name>
<evidence type="ECO:0000313" key="8">
    <source>
        <dbReference type="Proteomes" id="UP000002383"/>
    </source>
</evidence>
<dbReference type="InterPro" id="IPR036513">
    <property type="entry name" value="STAS_dom_sf"/>
</dbReference>
<dbReference type="CDD" id="cd07042">
    <property type="entry name" value="STAS_SulP_like_sulfate_transporter"/>
    <property type="match status" value="1"/>
</dbReference>
<evidence type="ECO:0000256" key="3">
    <source>
        <dbReference type="ARBA" id="ARBA00022989"/>
    </source>
</evidence>
<evidence type="ECO:0000256" key="4">
    <source>
        <dbReference type="ARBA" id="ARBA00023136"/>
    </source>
</evidence>
<keyword evidence="2 5" id="KW-0812">Transmembrane</keyword>
<feature type="transmembrane region" description="Helical" evidence="5">
    <location>
        <begin position="53"/>
        <end position="69"/>
    </location>
</feature>
<evidence type="ECO:0000256" key="2">
    <source>
        <dbReference type="ARBA" id="ARBA00022692"/>
    </source>
</evidence>
<dbReference type="PANTHER" id="PTHR43310:SF1">
    <property type="entry name" value="SULFATE TRANSPORTER YBAR-RELATED"/>
    <property type="match status" value="1"/>
</dbReference>
<evidence type="ECO:0000313" key="7">
    <source>
        <dbReference type="EMBL" id="ACL73714.1"/>
    </source>
</evidence>
<dbReference type="GO" id="GO:0016020">
    <property type="term" value="C:membrane"/>
    <property type="evidence" value="ECO:0007669"/>
    <property type="project" value="UniProtKB-SubCell"/>
</dbReference>
<keyword evidence="4 5" id="KW-0472">Membrane</keyword>
<dbReference type="PROSITE" id="PS01130">
    <property type="entry name" value="SLC26A"/>
    <property type="match status" value="1"/>
</dbReference>
<dbReference type="KEGG" id="tgr:Tgr7_2639"/>
<dbReference type="EMBL" id="CP001339">
    <property type="protein sequence ID" value="ACL73714.1"/>
    <property type="molecule type" value="Genomic_DNA"/>
</dbReference>
<dbReference type="PROSITE" id="PS50801">
    <property type="entry name" value="STAS"/>
    <property type="match status" value="1"/>
</dbReference>
<dbReference type="Proteomes" id="UP000002383">
    <property type="component" value="Chromosome"/>
</dbReference>
<feature type="domain" description="STAS" evidence="6">
    <location>
        <begin position="401"/>
        <end position="502"/>
    </location>
</feature>
<organism evidence="7 8">
    <name type="scientific">Thioalkalivibrio sulfidiphilus (strain HL-EbGR7)</name>
    <dbReference type="NCBI Taxonomy" id="396588"/>
    <lineage>
        <taxon>Bacteria</taxon>
        <taxon>Pseudomonadati</taxon>
        <taxon>Pseudomonadota</taxon>
        <taxon>Gammaproteobacteria</taxon>
        <taxon>Chromatiales</taxon>
        <taxon>Ectothiorhodospiraceae</taxon>
        <taxon>Thioalkalivibrio</taxon>
    </lineage>
</organism>
<sequence>MDISDRIRRAWSSTRRVWFFNVRGDLIAGIMVALALIPEAIAFSIIAGLDPKVGLYASFSMAVVIAFAGGRPGMISAATGAMALLMVTLVAEHGLQYLLAATILTGLLQVLFAWLKLARYMMFIPHTVMVGFVNALAILIFLSQVPYLIDGDVTMWLLVGAGLAIIYGLPMIPAYPKSLPPPLVALVVLTLVVIFGGMPTLSVGDMGDLPDGLPVFLLPDVPLNLDTLQIILPTAVALALVGLLESLLTASIVDDFTDTPSDKNREAQGQGIANIATGFLGGMAGCAMIGQSVINVKSGGQGRLSTLSAGVFLLFLIVVLGDVVSMIPMAALVAVMLFVSFATFDWRSIPSLRRLPRTDATVLIVTVAVVVITHDLAKGVFAGVLLSAVFFARKIAKAIQIESELDEATRVRTYHLYGQLFFVAVDKFIAAFDYSEKVNKVIIDLRHAWLWDSSAIAGIDKVVSKFRRNGIEVEVLSPEGESGDLHDKLALHDKGKDIGIGH</sequence>
<comment type="subcellular location">
    <subcellularLocation>
        <location evidence="1">Membrane</location>
        <topology evidence="1">Multi-pass membrane protein</topology>
    </subcellularLocation>
</comment>
<evidence type="ECO:0000256" key="1">
    <source>
        <dbReference type="ARBA" id="ARBA00004141"/>
    </source>
</evidence>
<dbReference type="Pfam" id="PF00916">
    <property type="entry name" value="Sulfate_transp"/>
    <property type="match status" value="2"/>
</dbReference>
<gene>
    <name evidence="7" type="ordered locus">Tgr7_2639</name>
</gene>
<feature type="transmembrane region" description="Helical" evidence="5">
    <location>
        <begin position="127"/>
        <end position="149"/>
    </location>
</feature>
<feature type="transmembrane region" description="Helical" evidence="5">
    <location>
        <begin position="26"/>
        <end position="47"/>
    </location>
</feature>
<feature type="transmembrane region" description="Helical" evidence="5">
    <location>
        <begin position="183"/>
        <end position="204"/>
    </location>
</feature>
<feature type="transmembrane region" description="Helical" evidence="5">
    <location>
        <begin position="97"/>
        <end position="115"/>
    </location>
</feature>
<feature type="transmembrane region" description="Helical" evidence="5">
    <location>
        <begin position="310"/>
        <end position="339"/>
    </location>
</feature>
<dbReference type="eggNOG" id="COG0659">
    <property type="taxonomic scope" value="Bacteria"/>
</dbReference>
<feature type="transmembrane region" description="Helical" evidence="5">
    <location>
        <begin position="271"/>
        <end position="290"/>
    </location>
</feature>